<sequence length="66" mass="7185">MLSNLFPCGSTPSIPLLVLTPVERAVPAAEEQVIYELAEYVVDIPITGNFVNESASFATSPFWADR</sequence>
<accession>A0A645FXK6</accession>
<evidence type="ECO:0000313" key="1">
    <source>
        <dbReference type="EMBL" id="MPN19268.1"/>
    </source>
</evidence>
<organism evidence="1">
    <name type="scientific">bioreactor metagenome</name>
    <dbReference type="NCBI Taxonomy" id="1076179"/>
    <lineage>
        <taxon>unclassified sequences</taxon>
        <taxon>metagenomes</taxon>
        <taxon>ecological metagenomes</taxon>
    </lineage>
</organism>
<dbReference type="AlphaFoldDB" id="A0A645FXK6"/>
<reference evidence="1" key="1">
    <citation type="submission" date="2019-08" db="EMBL/GenBank/DDBJ databases">
        <authorList>
            <person name="Kucharzyk K."/>
            <person name="Murdoch R.W."/>
            <person name="Higgins S."/>
            <person name="Loffler F."/>
        </authorList>
    </citation>
    <scope>NUCLEOTIDE SEQUENCE</scope>
</reference>
<name>A0A645FXK6_9ZZZZ</name>
<protein>
    <submittedName>
        <fullName evidence="1">Uncharacterized protein</fullName>
    </submittedName>
</protein>
<dbReference type="EMBL" id="VSSQ01066799">
    <property type="protein sequence ID" value="MPN19268.1"/>
    <property type="molecule type" value="Genomic_DNA"/>
</dbReference>
<comment type="caution">
    <text evidence="1">The sequence shown here is derived from an EMBL/GenBank/DDBJ whole genome shotgun (WGS) entry which is preliminary data.</text>
</comment>
<gene>
    <name evidence="1" type="ORF">SDC9_166635</name>
</gene>
<proteinExistence type="predicted"/>